<protein>
    <submittedName>
        <fullName evidence="2">DUF930 domain-containing protein</fullName>
    </submittedName>
</protein>
<reference evidence="2 5" key="2">
    <citation type="submission" date="2018-11" db="EMBL/GenBank/DDBJ databases">
        <title>Genome sequencing and analysis.</title>
        <authorList>
            <person name="Huang Y.-T."/>
        </authorList>
    </citation>
    <scope>NUCLEOTIDE SEQUENCE [LARGE SCALE GENOMIC DNA]</scope>
    <source>
        <strain evidence="2 5">SHIN</strain>
    </source>
</reference>
<dbReference type="GeneID" id="93109728"/>
<dbReference type="Proteomes" id="UP000216188">
    <property type="component" value="Unassembled WGS sequence"/>
</dbReference>
<dbReference type="EMBL" id="PKQI01000002">
    <property type="protein sequence ID" value="NNV21305.1"/>
    <property type="molecule type" value="Genomic_DNA"/>
</dbReference>
<keyword evidence="4" id="KW-1185">Reference proteome</keyword>
<gene>
    <name evidence="3" type="ORF">CEV34_1693</name>
    <name evidence="2" type="ORF">EHE22_12800</name>
</gene>
<evidence type="ECO:0000313" key="5">
    <source>
        <dbReference type="Proteomes" id="UP000526233"/>
    </source>
</evidence>
<reference evidence="3 4" key="1">
    <citation type="submission" date="2017-07" db="EMBL/GenBank/DDBJ databases">
        <title>Phylogenetic study on the rhizospheric bacterium Ochrobactrum sp. A44.</title>
        <authorList>
            <person name="Krzyzanowska D.M."/>
            <person name="Ossowicki A."/>
            <person name="Rajewska M."/>
            <person name="Maciag T."/>
            <person name="Kaczynski Z."/>
            <person name="Czerwicka M."/>
            <person name="Jafra S."/>
        </authorList>
    </citation>
    <scope>NUCLEOTIDE SEQUENCE [LARGE SCALE GENOMIC DNA]</scope>
    <source>
        <strain evidence="3 4">CCUG 30717</strain>
    </source>
</reference>
<dbReference type="STRING" id="419475.A8A54_00285"/>
<dbReference type="OrthoDB" id="9804158at2"/>
<dbReference type="Proteomes" id="UP000526233">
    <property type="component" value="Unassembled WGS sequence"/>
</dbReference>
<feature type="chain" id="PRO_5008387133" evidence="1">
    <location>
        <begin position="31"/>
        <end position="139"/>
    </location>
</feature>
<evidence type="ECO:0000256" key="1">
    <source>
        <dbReference type="SAM" id="SignalP"/>
    </source>
</evidence>
<keyword evidence="1" id="KW-0732">Signal</keyword>
<dbReference type="InterPro" id="IPR009273">
    <property type="entry name" value="DUF930"/>
</dbReference>
<dbReference type="RefSeq" id="WP_007873130.1">
    <property type="nucleotide sequence ID" value="NZ_CAXURC020000001.1"/>
</dbReference>
<name>A0A1A9FH75_9HYPH</name>
<evidence type="ECO:0000313" key="3">
    <source>
        <dbReference type="EMBL" id="OYR27229.1"/>
    </source>
</evidence>
<dbReference type="KEGG" id="ops:A8A54_00285"/>
<evidence type="ECO:0000313" key="4">
    <source>
        <dbReference type="Proteomes" id="UP000216188"/>
    </source>
</evidence>
<accession>A0A1A9FH75</accession>
<dbReference type="Pfam" id="PF06059">
    <property type="entry name" value="DUF930"/>
    <property type="match status" value="1"/>
</dbReference>
<evidence type="ECO:0000313" key="2">
    <source>
        <dbReference type="EMBL" id="NNV21305.1"/>
    </source>
</evidence>
<dbReference type="AlphaFoldDB" id="A0A1A9FH75"/>
<sequence length="139" mass="15721">MKFQLNPVVARLLSLVTMSVAVSLSAPSMAMTALEKAQLEKLDPATRLEQRCDVEAMEQISRDERKLSVDKVLAYAFSDPEVSNNTIKAGGAAFRSREHWYKLAFVCKTDDEHINVVSFDYDIGDEVPQDQWDKHYLVP</sequence>
<comment type="caution">
    <text evidence="2">The sequence shown here is derived from an EMBL/GenBank/DDBJ whole genome shotgun (WGS) entry which is preliminary data.</text>
</comment>
<dbReference type="EMBL" id="NNRM01000017">
    <property type="protein sequence ID" value="OYR27229.1"/>
    <property type="molecule type" value="Genomic_DNA"/>
</dbReference>
<organism evidence="2 5">
    <name type="scientific">Brucella pseudogrignonensis</name>
    <dbReference type="NCBI Taxonomy" id="419475"/>
    <lineage>
        <taxon>Bacteria</taxon>
        <taxon>Pseudomonadati</taxon>
        <taxon>Pseudomonadota</taxon>
        <taxon>Alphaproteobacteria</taxon>
        <taxon>Hyphomicrobiales</taxon>
        <taxon>Brucellaceae</taxon>
        <taxon>Brucella/Ochrobactrum group</taxon>
        <taxon>Brucella</taxon>
    </lineage>
</organism>
<proteinExistence type="predicted"/>
<feature type="signal peptide" evidence="1">
    <location>
        <begin position="1"/>
        <end position="30"/>
    </location>
</feature>